<reference evidence="2" key="1">
    <citation type="journal article" date="2015" name="PLoS Genet.">
        <title>Genome Sequence and Transcriptome Analyses of Chrysochromulina tobin: Metabolic Tools for Enhanced Algal Fitness in the Prominent Order Prymnesiales (Haptophyceae).</title>
        <authorList>
            <person name="Hovde B.T."/>
            <person name="Deodato C.R."/>
            <person name="Hunsperger H.M."/>
            <person name="Ryken S.A."/>
            <person name="Yost W."/>
            <person name="Jha R.K."/>
            <person name="Patterson J."/>
            <person name="Monnat R.J. Jr."/>
            <person name="Barlow S.B."/>
            <person name="Starkenburg S.R."/>
            <person name="Cattolico R.A."/>
        </authorList>
    </citation>
    <scope>NUCLEOTIDE SEQUENCE</scope>
    <source>
        <strain evidence="2">CCMP291</strain>
    </source>
</reference>
<protein>
    <submittedName>
        <fullName evidence="1">Uncharacterized protein</fullName>
    </submittedName>
</protein>
<dbReference type="EMBL" id="JWZX01001232">
    <property type="protein sequence ID" value="KOO34408.1"/>
    <property type="molecule type" value="Genomic_DNA"/>
</dbReference>
<evidence type="ECO:0000313" key="1">
    <source>
        <dbReference type="EMBL" id="KOO34408.1"/>
    </source>
</evidence>
<proteinExistence type="predicted"/>
<evidence type="ECO:0000313" key="2">
    <source>
        <dbReference type="Proteomes" id="UP000037460"/>
    </source>
</evidence>
<comment type="caution">
    <text evidence="1">The sequence shown here is derived from an EMBL/GenBank/DDBJ whole genome shotgun (WGS) entry which is preliminary data.</text>
</comment>
<accession>A0A0M0K7P2</accession>
<dbReference type="AlphaFoldDB" id="A0A0M0K7P2"/>
<name>A0A0M0K7P2_9EUKA</name>
<organism evidence="1 2">
    <name type="scientific">Chrysochromulina tobinii</name>
    <dbReference type="NCBI Taxonomy" id="1460289"/>
    <lineage>
        <taxon>Eukaryota</taxon>
        <taxon>Haptista</taxon>
        <taxon>Haptophyta</taxon>
        <taxon>Prymnesiophyceae</taxon>
        <taxon>Prymnesiales</taxon>
        <taxon>Chrysochromulinaceae</taxon>
        <taxon>Chrysochromulina</taxon>
    </lineage>
</organism>
<dbReference type="Proteomes" id="UP000037460">
    <property type="component" value="Unassembled WGS sequence"/>
</dbReference>
<sequence>MALPPMALPPMCDSREAAVEADVSVAVSVAGRRSHLELLFCIRKHGLVWRRFEEAFGYVGCDATMPTLQVSVGLDDVSHLYGGQRSARVALDLFDEYGVVNPKRQLGSTTHKRRVDGGEATTALAYVDAADTLVFKFGRLSGPVVEARHAVSYNVDSTMRISVPLGS</sequence>
<keyword evidence="2" id="KW-1185">Reference proteome</keyword>
<feature type="non-terminal residue" evidence="1">
    <location>
        <position position="167"/>
    </location>
</feature>
<gene>
    <name evidence="1" type="ORF">Ctob_016513</name>
</gene>